<name>A0ABS0I1N2_9BACT</name>
<keyword evidence="2" id="KW-0732">Signal</keyword>
<evidence type="ECO:0000256" key="2">
    <source>
        <dbReference type="SAM" id="SignalP"/>
    </source>
</evidence>
<feature type="region of interest" description="Disordered" evidence="1">
    <location>
        <begin position="35"/>
        <end position="89"/>
    </location>
</feature>
<accession>A0ABS0I1N2</accession>
<dbReference type="Proteomes" id="UP000618931">
    <property type="component" value="Unassembled WGS sequence"/>
</dbReference>
<evidence type="ECO:0000256" key="1">
    <source>
        <dbReference type="SAM" id="MobiDB-lite"/>
    </source>
</evidence>
<organism evidence="3 4">
    <name type="scientific">Hymenobacter ruricola</name>
    <dbReference type="NCBI Taxonomy" id="2791023"/>
    <lineage>
        <taxon>Bacteria</taxon>
        <taxon>Pseudomonadati</taxon>
        <taxon>Bacteroidota</taxon>
        <taxon>Cytophagia</taxon>
        <taxon>Cytophagales</taxon>
        <taxon>Hymenobacteraceae</taxon>
        <taxon>Hymenobacter</taxon>
    </lineage>
</organism>
<feature type="compositionally biased region" description="Basic residues" evidence="1">
    <location>
        <begin position="35"/>
        <end position="62"/>
    </location>
</feature>
<dbReference type="EMBL" id="JADQDM010000002">
    <property type="protein sequence ID" value="MBF9220807.1"/>
    <property type="molecule type" value="Genomic_DNA"/>
</dbReference>
<feature type="compositionally biased region" description="Basic and acidic residues" evidence="1">
    <location>
        <begin position="77"/>
        <end position="89"/>
    </location>
</feature>
<dbReference type="RefSeq" id="WP_196292240.1">
    <property type="nucleotide sequence ID" value="NZ_JADQDM010000002.1"/>
</dbReference>
<evidence type="ECO:0000313" key="4">
    <source>
        <dbReference type="Proteomes" id="UP000618931"/>
    </source>
</evidence>
<feature type="signal peptide" evidence="2">
    <location>
        <begin position="1"/>
        <end position="24"/>
    </location>
</feature>
<comment type="caution">
    <text evidence="3">The sequence shown here is derived from an EMBL/GenBank/DDBJ whole genome shotgun (WGS) entry which is preliminary data.</text>
</comment>
<feature type="chain" id="PRO_5046265814" evidence="2">
    <location>
        <begin position="25"/>
        <end position="89"/>
    </location>
</feature>
<keyword evidence="4" id="KW-1185">Reference proteome</keyword>
<proteinExistence type="predicted"/>
<sequence>MQKALLLLLAGTLLVLTSLAPASAQGFHRFGHANRALTKKKEHSTKHVKHRDKTKKVKKRKPKNGEEKRHKQAKQQELNREAKKYDAEE</sequence>
<gene>
    <name evidence="3" type="ORF">I2H31_06810</name>
</gene>
<evidence type="ECO:0000313" key="3">
    <source>
        <dbReference type="EMBL" id="MBF9220807.1"/>
    </source>
</evidence>
<reference evidence="3 4" key="1">
    <citation type="submission" date="2020-11" db="EMBL/GenBank/DDBJ databases">
        <authorList>
            <person name="Kim M.K."/>
        </authorList>
    </citation>
    <scope>NUCLEOTIDE SEQUENCE [LARGE SCALE GENOMIC DNA]</scope>
    <source>
        <strain evidence="3 4">BT662</strain>
    </source>
</reference>
<protein>
    <submittedName>
        <fullName evidence="3">Uncharacterized protein</fullName>
    </submittedName>
</protein>